<dbReference type="InterPro" id="IPR004364">
    <property type="entry name" value="Aa-tRNA-synt_II"/>
</dbReference>
<dbReference type="NCBIfam" id="TIGR00499">
    <property type="entry name" value="lysS_bact"/>
    <property type="match status" value="1"/>
</dbReference>
<feature type="non-terminal residue" evidence="7">
    <location>
        <position position="1"/>
    </location>
</feature>
<dbReference type="Gene3D" id="3.30.930.10">
    <property type="entry name" value="Bira Bifunctional Protein, Domain 2"/>
    <property type="match status" value="1"/>
</dbReference>
<proteinExistence type="predicted"/>
<dbReference type="Pfam" id="PF00152">
    <property type="entry name" value="tRNA-synt_2"/>
    <property type="match status" value="1"/>
</dbReference>
<keyword evidence="4" id="KW-0547">Nucleotide-binding</keyword>
<dbReference type="GO" id="GO:0005829">
    <property type="term" value="C:cytosol"/>
    <property type="evidence" value="ECO:0007669"/>
    <property type="project" value="TreeGrafter"/>
</dbReference>
<dbReference type="EC" id="6.1.1.6" evidence="1"/>
<dbReference type="InterPro" id="IPR018149">
    <property type="entry name" value="Lys-tRNA-synth_II_C"/>
</dbReference>
<dbReference type="GO" id="GO:0004824">
    <property type="term" value="F:lysine-tRNA ligase activity"/>
    <property type="evidence" value="ECO:0007669"/>
    <property type="project" value="UniProtKB-EC"/>
</dbReference>
<dbReference type="InterPro" id="IPR006195">
    <property type="entry name" value="aa-tRNA-synth_II"/>
</dbReference>
<dbReference type="PROSITE" id="PS50862">
    <property type="entry name" value="AA_TRNA_LIGASE_II"/>
    <property type="match status" value="1"/>
</dbReference>
<evidence type="ECO:0000259" key="6">
    <source>
        <dbReference type="PROSITE" id="PS50862"/>
    </source>
</evidence>
<dbReference type="PANTHER" id="PTHR42918:SF15">
    <property type="entry name" value="LYSINE--TRNA LIGASE, CHLOROPLASTIC_MITOCHONDRIAL"/>
    <property type="match status" value="1"/>
</dbReference>
<evidence type="ECO:0000256" key="1">
    <source>
        <dbReference type="ARBA" id="ARBA00013166"/>
    </source>
</evidence>
<dbReference type="GO" id="GO:0006430">
    <property type="term" value="P:lysyl-tRNA aminoacylation"/>
    <property type="evidence" value="ECO:0007669"/>
    <property type="project" value="InterPro"/>
</dbReference>
<keyword evidence="2" id="KW-0436">Ligase</keyword>
<keyword evidence="5" id="KW-0067">ATP-binding</keyword>
<dbReference type="GO" id="GO:0000049">
    <property type="term" value="F:tRNA binding"/>
    <property type="evidence" value="ECO:0007669"/>
    <property type="project" value="TreeGrafter"/>
</dbReference>
<dbReference type="EMBL" id="LAZR01014128">
    <property type="protein sequence ID" value="KKM18857.1"/>
    <property type="molecule type" value="Genomic_DNA"/>
</dbReference>
<accession>A0A0F9HUL9</accession>
<name>A0A0F9HUL9_9ZZZZ</name>
<dbReference type="PANTHER" id="PTHR42918">
    <property type="entry name" value="LYSYL-TRNA SYNTHETASE"/>
    <property type="match status" value="1"/>
</dbReference>
<evidence type="ECO:0000256" key="3">
    <source>
        <dbReference type="ARBA" id="ARBA00022723"/>
    </source>
</evidence>
<evidence type="ECO:0000256" key="2">
    <source>
        <dbReference type="ARBA" id="ARBA00022598"/>
    </source>
</evidence>
<evidence type="ECO:0000256" key="5">
    <source>
        <dbReference type="ARBA" id="ARBA00022840"/>
    </source>
</evidence>
<dbReference type="GO" id="GO:0046872">
    <property type="term" value="F:metal ion binding"/>
    <property type="evidence" value="ECO:0007669"/>
    <property type="project" value="UniProtKB-KW"/>
</dbReference>
<evidence type="ECO:0000256" key="4">
    <source>
        <dbReference type="ARBA" id="ARBA00022741"/>
    </source>
</evidence>
<dbReference type="NCBIfam" id="NF001756">
    <property type="entry name" value="PRK00484.1"/>
    <property type="match status" value="1"/>
</dbReference>
<sequence length="343" mass="39557">NVELRYRKRYLDLIMNPAERDVFRLRSAMISHIRKFFDEKGYIEVETPMMHSIPGGALARPFKTFHNALGLDLYLRIAPELYLKRLIVGGFEKVYEINRNFRNEGISSEHNPEFTMLEFYEAYSDYNDMMKLTEELIHDLSLSLLGTEKIAFMGKKISVKRPWKRIKFKEALVYYSGLAPDRFDDRSGTIELASTLAPDKKAPSYGKALDIIFDKYVKQNLVQPTFVIDFPKEVSPLAKALKENPDEAERFELVMGGMEIANAFSELSDPSEQRKRFEQQAEARKKGDEDAHLVDTDYIHALEYGLPPTGGEGIGIDRLVMIFANRKSIRDVILFPLLRPKKE</sequence>
<dbReference type="InterPro" id="IPR002313">
    <property type="entry name" value="Lys-tRNA-ligase_II"/>
</dbReference>
<evidence type="ECO:0000313" key="7">
    <source>
        <dbReference type="EMBL" id="KKM18857.1"/>
    </source>
</evidence>
<protein>
    <recommendedName>
        <fullName evidence="1">lysine--tRNA ligase</fullName>
        <ecNumber evidence="1">6.1.1.6</ecNumber>
    </recommendedName>
</protein>
<reference evidence="7" key="1">
    <citation type="journal article" date="2015" name="Nature">
        <title>Complex archaea that bridge the gap between prokaryotes and eukaryotes.</title>
        <authorList>
            <person name="Spang A."/>
            <person name="Saw J.H."/>
            <person name="Jorgensen S.L."/>
            <person name="Zaremba-Niedzwiedzka K."/>
            <person name="Martijn J."/>
            <person name="Lind A.E."/>
            <person name="van Eijk R."/>
            <person name="Schleper C."/>
            <person name="Guy L."/>
            <person name="Ettema T.J."/>
        </authorList>
    </citation>
    <scope>NUCLEOTIDE SEQUENCE</scope>
</reference>
<dbReference type="AlphaFoldDB" id="A0A0F9HUL9"/>
<dbReference type="SUPFAM" id="SSF55681">
    <property type="entry name" value="Class II aaRS and biotin synthetases"/>
    <property type="match status" value="1"/>
</dbReference>
<comment type="caution">
    <text evidence="7">The sequence shown here is derived from an EMBL/GenBank/DDBJ whole genome shotgun (WGS) entry which is preliminary data.</text>
</comment>
<feature type="domain" description="Aminoacyl-transfer RNA synthetases class-II family profile" evidence="6">
    <location>
        <begin position="23"/>
        <end position="340"/>
    </location>
</feature>
<keyword evidence="3" id="KW-0479">Metal-binding</keyword>
<gene>
    <name evidence="7" type="ORF">LCGC14_1661500</name>
</gene>
<organism evidence="7">
    <name type="scientific">marine sediment metagenome</name>
    <dbReference type="NCBI Taxonomy" id="412755"/>
    <lineage>
        <taxon>unclassified sequences</taxon>
        <taxon>metagenomes</taxon>
        <taxon>ecological metagenomes</taxon>
    </lineage>
</organism>
<dbReference type="CDD" id="cd00775">
    <property type="entry name" value="LysRS_core"/>
    <property type="match status" value="1"/>
</dbReference>
<dbReference type="GO" id="GO:0005524">
    <property type="term" value="F:ATP binding"/>
    <property type="evidence" value="ECO:0007669"/>
    <property type="project" value="UniProtKB-KW"/>
</dbReference>
<dbReference type="PRINTS" id="PR00982">
    <property type="entry name" value="TRNASYNTHLYS"/>
</dbReference>
<dbReference type="InterPro" id="IPR045864">
    <property type="entry name" value="aa-tRNA-synth_II/BPL/LPL"/>
</dbReference>